<keyword evidence="2" id="KW-1185">Reference proteome</keyword>
<evidence type="ECO:0000313" key="2">
    <source>
        <dbReference type="Proteomes" id="UP000768646"/>
    </source>
</evidence>
<protein>
    <submittedName>
        <fullName evidence="1">Uncharacterized protein</fullName>
    </submittedName>
</protein>
<accession>A0ACB7CEL0</accession>
<evidence type="ECO:0000313" key="1">
    <source>
        <dbReference type="EMBL" id="KAG4305512.1"/>
    </source>
</evidence>
<proteinExistence type="predicted"/>
<dbReference type="Proteomes" id="UP000768646">
    <property type="component" value="Unassembled WGS sequence"/>
</dbReference>
<comment type="caution">
    <text evidence="1">The sequence shown here is derived from an EMBL/GenBank/DDBJ whole genome shotgun (WGS) entry which is preliminary data.</text>
</comment>
<name>A0ACB7CEL0_9ASCO</name>
<reference evidence="1 2" key="1">
    <citation type="journal article" date="2021" name="Commun. Biol.">
        <title>Genomic insights into the host specific adaptation of the Pneumocystis genus.</title>
        <authorList>
            <person name="Cisse O.H."/>
            <person name="Ma L."/>
            <person name="Dekker J.P."/>
            <person name="Khil P.P."/>
            <person name="Youn J.-H."/>
            <person name="Brenchley J.M."/>
            <person name="Blair R."/>
            <person name="Pahar B."/>
            <person name="Chabe M."/>
            <person name="Van Rompay K.K.A."/>
            <person name="Keesler R."/>
            <person name="Sukura A."/>
            <person name="Hirsch V."/>
            <person name="Kutty G."/>
            <person name="Liu Y."/>
            <person name="Peng L."/>
            <person name="Chen J."/>
            <person name="Song J."/>
            <person name="Weissenbacher-Lang C."/>
            <person name="Xu J."/>
            <person name="Upham N.S."/>
            <person name="Stajich J.E."/>
            <person name="Cuomo C.A."/>
            <person name="Cushion M.T."/>
            <person name="Kovacs J.A."/>
        </authorList>
    </citation>
    <scope>NUCLEOTIDE SEQUENCE [LARGE SCALE GENOMIC DNA]</scope>
    <source>
        <strain evidence="1 2">RABM</strain>
    </source>
</reference>
<organism evidence="1 2">
    <name type="scientific">Pneumocystis oryctolagi</name>
    <dbReference type="NCBI Taxonomy" id="42067"/>
    <lineage>
        <taxon>Eukaryota</taxon>
        <taxon>Fungi</taxon>
        <taxon>Dikarya</taxon>
        <taxon>Ascomycota</taxon>
        <taxon>Taphrinomycotina</taxon>
        <taxon>Pneumocystomycetes</taxon>
        <taxon>Pneumocystaceae</taxon>
        <taxon>Pneumocystis</taxon>
    </lineage>
</organism>
<gene>
    <name evidence="1" type="ORF">PORY_001068</name>
</gene>
<sequence>MGLNFIWFLLLSFYIKISAIESKEKKIIQEAEIASNASLLWGPYRPNLYMGIRSRNPETILAGIMWTGLDNYAQIHRIRHTCEQNDDMEMHGWQEFDVRTGGRQIIKDKDMNIEIVTEFVKTYTEKQAGNWGLRIKGKPKKANSKTSVFFYVASNYDEIKLDSKLQKQGIEGSVFFTSKTSKKFTIEITQGPSTNIYPSFNHSSANEKHLNKSMYSSIMVPKENIWMTKDLLFSILNKNIYNYQKYIEDIPPPAIFYTLPNIGGQGNLHFVQKVFEGSFEFDILYSSLDPPMTTQQLENKIISNSDSFKKRFEKIFIFTHPFNSDKYTKFAHSLLSNLLGNIGYFYGDSIVDRSSIYEYKEYFQEYNLENNPQVEGPFSLFTATPNKSFFPRGFYWDEGFHLLLIGFWDNDLSLEIIKSWISLIDEDGWIAREQILGDEARSKVPKEFVVQYPHYANPPTMMLPLISFLERIKSNSKNQTDNENPQEDIYSKYIKHPELAIDYLKTIYPLFLRQYNWYRRTQQGEVKGWNRNAFSSEEGYRWKGCTSTHCFTSGLDDYPRAHPHNGELHLDLLSWMGLFTKTLRLIAEKIGYKKDVEKYISIENSIIKNIEDLHWSDEHNAYCDCTISENSNTSIHECHIGYITIFPLITGLLSASSQHFDRLLDIIYSPDHLWSPYGLRSLSTKDPYFEKDENYWRGAIWININYMVLSSLYKNYINTPGLYQEKARKIYNELRINLVNTVFHEWERTNFVWEQYNQESGIGQRTKGFTGWTSLIVNILSEKY</sequence>
<dbReference type="EMBL" id="JABTEG010000003">
    <property type="protein sequence ID" value="KAG4305512.1"/>
    <property type="molecule type" value="Genomic_DNA"/>
</dbReference>